<feature type="domain" description="Cytochrome C Planctomycete-type" evidence="5">
    <location>
        <begin position="50"/>
        <end position="101"/>
    </location>
</feature>
<dbReference type="RefSeq" id="WP_146520912.1">
    <property type="nucleotide sequence ID" value="NZ_CP151726.1"/>
</dbReference>
<dbReference type="Proteomes" id="UP000320176">
    <property type="component" value="Unassembled WGS sequence"/>
</dbReference>
<evidence type="ECO:0000259" key="4">
    <source>
        <dbReference type="Pfam" id="PF07631"/>
    </source>
</evidence>
<evidence type="ECO:0000259" key="2">
    <source>
        <dbReference type="Pfam" id="PF07626"/>
    </source>
</evidence>
<evidence type="ECO:0000313" key="7">
    <source>
        <dbReference type="EMBL" id="TWU02617.1"/>
    </source>
</evidence>
<protein>
    <submittedName>
        <fullName evidence="7">Planctomycete cytochrome C</fullName>
    </submittedName>
</protein>
<dbReference type="OrthoDB" id="175242at2"/>
<evidence type="ECO:0000259" key="6">
    <source>
        <dbReference type="Pfam" id="PF07637"/>
    </source>
</evidence>
<dbReference type="InterPro" id="IPR013043">
    <property type="entry name" value="DUF1595"/>
</dbReference>
<accession>A0A5C6AT61</accession>
<dbReference type="Pfam" id="PF07631">
    <property type="entry name" value="PSD4"/>
    <property type="match status" value="1"/>
</dbReference>
<feature type="domain" description="DUF1585" evidence="1">
    <location>
        <begin position="750"/>
        <end position="823"/>
    </location>
</feature>
<dbReference type="Pfam" id="PF07624">
    <property type="entry name" value="PSD2"/>
    <property type="match status" value="1"/>
</dbReference>
<keyword evidence="8" id="KW-1185">Reference proteome</keyword>
<dbReference type="AlphaFoldDB" id="A0A5C6AT61"/>
<dbReference type="InterPro" id="IPR011429">
    <property type="entry name" value="Cyt_c_Planctomycete-type"/>
</dbReference>
<proteinExistence type="predicted"/>
<feature type="domain" description="DUF1595" evidence="6">
    <location>
        <begin position="392"/>
        <end position="475"/>
    </location>
</feature>
<organism evidence="7 8">
    <name type="scientific">Stieleria varia</name>
    <dbReference type="NCBI Taxonomy" id="2528005"/>
    <lineage>
        <taxon>Bacteria</taxon>
        <taxon>Pseudomonadati</taxon>
        <taxon>Planctomycetota</taxon>
        <taxon>Planctomycetia</taxon>
        <taxon>Pirellulales</taxon>
        <taxon>Pirellulaceae</taxon>
        <taxon>Stieleria</taxon>
    </lineage>
</organism>
<evidence type="ECO:0000259" key="3">
    <source>
        <dbReference type="Pfam" id="PF07627"/>
    </source>
</evidence>
<comment type="caution">
    <text evidence="7">The sequence shown here is derived from an EMBL/GenBank/DDBJ whole genome shotgun (WGS) entry which is preliminary data.</text>
</comment>
<feature type="domain" description="DUF1592" evidence="4">
    <location>
        <begin position="493"/>
        <end position="620"/>
    </location>
</feature>
<evidence type="ECO:0000313" key="8">
    <source>
        <dbReference type="Proteomes" id="UP000320176"/>
    </source>
</evidence>
<dbReference type="Pfam" id="PF07627">
    <property type="entry name" value="PSCyt3"/>
    <property type="match status" value="1"/>
</dbReference>
<evidence type="ECO:0000259" key="1">
    <source>
        <dbReference type="Pfam" id="PF07624"/>
    </source>
</evidence>
<dbReference type="Pfam" id="PF07626">
    <property type="entry name" value="PSD3"/>
    <property type="match status" value="1"/>
</dbReference>
<dbReference type="InterPro" id="IPR011478">
    <property type="entry name" value="DUF1585"/>
</dbReference>
<dbReference type="Pfam" id="PF07635">
    <property type="entry name" value="PSCyt1"/>
    <property type="match status" value="1"/>
</dbReference>
<feature type="domain" description="DUF1588" evidence="3">
    <location>
        <begin position="639"/>
        <end position="735"/>
    </location>
</feature>
<dbReference type="EMBL" id="SJPN01000004">
    <property type="protein sequence ID" value="TWU02617.1"/>
    <property type="molecule type" value="Genomic_DNA"/>
</dbReference>
<dbReference type="InterPro" id="IPR013042">
    <property type="entry name" value="DUF1592"/>
</dbReference>
<dbReference type="InterPro" id="IPR013039">
    <property type="entry name" value="DUF1588"/>
</dbReference>
<dbReference type="InterPro" id="IPR013036">
    <property type="entry name" value="DUF1587"/>
</dbReference>
<sequence precursor="true">MPVDALRFSRSAQVLGVYVMAVVLGIPATVAAQTPKDDVQSIADFIQSHCVDCHSGADAERGFALDSFASLTAETPRRDWDTLAWEKILSRIASGQMPPPDSDRPSQAEYEDVITVMERHLQRQADAFPDPGNPDAIRRLTRREYQNAIRDLLSLPIDASQLLPADPSSDGFDNITVGELSPTLLERYIVAAQKISRLAVGTRLDAPDGVIIRLPADQTQEHHVDGLPLGTRGGTLVQHHFPNPGEYEIQVRLMRDRDEKVEGLSESHDLDILIDRKRVHRFTLKPPRGNDHTHVDTALNARFTVSEGPHWVGVTFPQQHSSLLEIKRQPFDASYNQHRHPRRSPAISEISIVGPFEENDTELVKEAEQRSSPSRAAIFTRYPAVASDARACAEDIVRHLTRRAYRRAVTQDDLVVPMQFFDETFRANSANASSASASSASASSANTDWRARFESGIQVALSSILVNPHFLFRIEREHERDNEEDGSQLAHPISNFELASRLSFFLWSSLPDDELLDLAEQGELHRPERLNQQVMRMLTDSRSDALIHDFADQWLYLRNLPTITPDLRLFPDFDNNLRDAFGEETRQLFADVVRRDASVLELIHCDHTFLNQRLAKHYGISGVTGSHFRRVDLPPDSHRGGLLRHGSILMATSYATRTSPTIRGNWVLENILGTPPPPPPPNVPALKEKTAGVALSVRERLQQHRADPACASCHDLIDPVGFALDQYDAIGRWRYLEGDVKVDSLGRLPDGLAVDGIDELEAGILRRPEMFVGTMVRKLMTFGLGRPIRHQDGPAVRQIVDAAAKDDFRFSSIVSAIVSSQPFLMRSTQ</sequence>
<reference evidence="7 8" key="1">
    <citation type="submission" date="2019-02" db="EMBL/GenBank/DDBJ databases">
        <title>Deep-cultivation of Planctomycetes and their phenomic and genomic characterization uncovers novel biology.</title>
        <authorList>
            <person name="Wiegand S."/>
            <person name="Jogler M."/>
            <person name="Boedeker C."/>
            <person name="Pinto D."/>
            <person name="Vollmers J."/>
            <person name="Rivas-Marin E."/>
            <person name="Kohn T."/>
            <person name="Peeters S.H."/>
            <person name="Heuer A."/>
            <person name="Rast P."/>
            <person name="Oberbeckmann S."/>
            <person name="Bunk B."/>
            <person name="Jeske O."/>
            <person name="Meyerdierks A."/>
            <person name="Storesund J.E."/>
            <person name="Kallscheuer N."/>
            <person name="Luecker S."/>
            <person name="Lage O.M."/>
            <person name="Pohl T."/>
            <person name="Merkel B.J."/>
            <person name="Hornburger P."/>
            <person name="Mueller R.-W."/>
            <person name="Bruemmer F."/>
            <person name="Labrenz M."/>
            <person name="Spormann A.M."/>
            <person name="Op Den Camp H."/>
            <person name="Overmann J."/>
            <person name="Amann R."/>
            <person name="Jetten M.S.M."/>
            <person name="Mascher T."/>
            <person name="Medema M.H."/>
            <person name="Devos D.P."/>
            <person name="Kaster A.-K."/>
            <person name="Ovreas L."/>
            <person name="Rohde M."/>
            <person name="Galperin M.Y."/>
            <person name="Jogler C."/>
        </authorList>
    </citation>
    <scope>NUCLEOTIDE SEQUENCE [LARGE SCALE GENOMIC DNA]</scope>
    <source>
        <strain evidence="7 8">Pla52n</strain>
    </source>
</reference>
<name>A0A5C6AT61_9BACT</name>
<evidence type="ECO:0000259" key="5">
    <source>
        <dbReference type="Pfam" id="PF07635"/>
    </source>
</evidence>
<feature type="domain" description="DUF1587" evidence="2">
    <location>
        <begin position="138"/>
        <end position="200"/>
    </location>
</feature>
<dbReference type="Pfam" id="PF07637">
    <property type="entry name" value="PSD5"/>
    <property type="match status" value="1"/>
</dbReference>
<gene>
    <name evidence="7" type="ORF">Pla52n_36730</name>
</gene>